<accession>A0A4Z1DNZ2</accession>
<organism evidence="2 3">
    <name type="scientific">Streptomyces griseoluteus</name>
    <dbReference type="NCBI Taxonomy" id="29306"/>
    <lineage>
        <taxon>Bacteria</taxon>
        <taxon>Bacillati</taxon>
        <taxon>Actinomycetota</taxon>
        <taxon>Actinomycetes</taxon>
        <taxon>Kitasatosporales</taxon>
        <taxon>Streptomycetaceae</taxon>
        <taxon>Streptomyces</taxon>
    </lineage>
</organism>
<reference evidence="2 3" key="1">
    <citation type="submission" date="2019-04" db="EMBL/GenBank/DDBJ databases">
        <title>Streptomyces sp. nov. Bv016 isolated from bark of Buahinia variegata.</title>
        <authorList>
            <person name="Kanchanasin P."/>
            <person name="Tanasupawat S."/>
            <person name="Yuki M."/>
            <person name="Kudo T."/>
        </authorList>
    </citation>
    <scope>NUCLEOTIDE SEQUENCE [LARGE SCALE GENOMIC DNA]</scope>
    <source>
        <strain evidence="2 3">JCM 4765</strain>
    </source>
</reference>
<dbReference type="RefSeq" id="WP_135789534.1">
    <property type="nucleotide sequence ID" value="NZ_BNBQ01000006.1"/>
</dbReference>
<gene>
    <name evidence="2" type="ORF">E5082_01825</name>
</gene>
<feature type="region of interest" description="Disordered" evidence="1">
    <location>
        <begin position="1"/>
        <end position="22"/>
    </location>
</feature>
<dbReference type="Proteomes" id="UP000298513">
    <property type="component" value="Unassembled WGS sequence"/>
</dbReference>
<evidence type="ECO:0000256" key="1">
    <source>
        <dbReference type="SAM" id="MobiDB-lite"/>
    </source>
</evidence>
<keyword evidence="3" id="KW-1185">Reference proteome</keyword>
<name>A0A4Z1DNZ2_STRGP</name>
<comment type="caution">
    <text evidence="2">The sequence shown here is derived from an EMBL/GenBank/DDBJ whole genome shotgun (WGS) entry which is preliminary data.</text>
</comment>
<evidence type="ECO:0000313" key="3">
    <source>
        <dbReference type="Proteomes" id="UP000298513"/>
    </source>
</evidence>
<dbReference type="AlphaFoldDB" id="A0A4Z1DNZ2"/>
<dbReference type="GeneID" id="91532101"/>
<evidence type="ECO:0000313" key="2">
    <source>
        <dbReference type="EMBL" id="TGN87185.1"/>
    </source>
</evidence>
<protein>
    <submittedName>
        <fullName evidence="2">Uncharacterized protein</fullName>
    </submittedName>
</protein>
<sequence>MYETLPGGHHCVSTRTGYGSRHRVNGRNARILSRSPSARSISGAGCEVNAMKSRFIPFDERSTAVQDFTHPRREGQLPERAFLPAAVTSADREEDVCITDRTPGEYVQTFPGRPHFGDCGGRPVMFTVMNRSDHQ</sequence>
<dbReference type="EMBL" id="SRRU01000001">
    <property type="protein sequence ID" value="TGN87185.1"/>
    <property type="molecule type" value="Genomic_DNA"/>
</dbReference>
<proteinExistence type="predicted"/>